<evidence type="ECO:0000256" key="3">
    <source>
        <dbReference type="ARBA" id="ARBA00022833"/>
    </source>
</evidence>
<dbReference type="PROSITE" id="PS50089">
    <property type="entry name" value="ZF_RING_2"/>
    <property type="match status" value="1"/>
</dbReference>
<dbReference type="GO" id="GO:0008270">
    <property type="term" value="F:zinc ion binding"/>
    <property type="evidence" value="ECO:0007669"/>
    <property type="project" value="UniProtKB-KW"/>
</dbReference>
<dbReference type="PANTHER" id="PTHR47177">
    <property type="entry name" value="F18C1.6 PROTEIN"/>
    <property type="match status" value="1"/>
</dbReference>
<dbReference type="InterPro" id="IPR001965">
    <property type="entry name" value="Znf_PHD"/>
</dbReference>
<dbReference type="InterPro" id="IPR058746">
    <property type="entry name" value="Znf_RING-type_Topors"/>
</dbReference>
<evidence type="ECO:0000259" key="6">
    <source>
        <dbReference type="PROSITE" id="PS50016"/>
    </source>
</evidence>
<proteinExistence type="predicted"/>
<evidence type="ECO:0000256" key="5">
    <source>
        <dbReference type="SAM" id="MobiDB-lite"/>
    </source>
</evidence>
<evidence type="ECO:0000259" key="7">
    <source>
        <dbReference type="PROSITE" id="PS50089"/>
    </source>
</evidence>
<keyword evidence="3" id="KW-0862">Zinc</keyword>
<feature type="compositionally biased region" description="Polar residues" evidence="5">
    <location>
        <begin position="326"/>
        <end position="335"/>
    </location>
</feature>
<dbReference type="PROSITE" id="PS01359">
    <property type="entry name" value="ZF_PHD_1"/>
    <property type="match status" value="1"/>
</dbReference>
<dbReference type="InterPro" id="IPR019786">
    <property type="entry name" value="Zinc_finger_PHD-type_CS"/>
</dbReference>
<name>A0A1J6IQ96_NICAT</name>
<dbReference type="PANTHER" id="PTHR47177:SF4">
    <property type="entry name" value="OS06G0283200 PROTEIN"/>
    <property type="match status" value="1"/>
</dbReference>
<feature type="region of interest" description="Disordered" evidence="5">
    <location>
        <begin position="1"/>
        <end position="44"/>
    </location>
</feature>
<feature type="compositionally biased region" description="Low complexity" evidence="5">
    <location>
        <begin position="29"/>
        <end position="38"/>
    </location>
</feature>
<keyword evidence="2 4" id="KW-0863">Zinc-finger</keyword>
<comment type="caution">
    <text evidence="8">The sequence shown here is derived from an EMBL/GenBank/DDBJ whole genome shotgun (WGS) entry which is preliminary data.</text>
</comment>
<feature type="region of interest" description="Disordered" evidence="5">
    <location>
        <begin position="242"/>
        <end position="270"/>
    </location>
</feature>
<dbReference type="InterPro" id="IPR013083">
    <property type="entry name" value="Znf_RING/FYVE/PHD"/>
</dbReference>
<dbReference type="STRING" id="49451.A0A1J6IQ96"/>
<evidence type="ECO:0000256" key="1">
    <source>
        <dbReference type="ARBA" id="ARBA00022723"/>
    </source>
</evidence>
<evidence type="ECO:0000313" key="9">
    <source>
        <dbReference type="Proteomes" id="UP000187609"/>
    </source>
</evidence>
<feature type="domain" description="RING-type" evidence="7">
    <location>
        <begin position="57"/>
        <end position="102"/>
    </location>
</feature>
<dbReference type="AlphaFoldDB" id="A0A1J6IQ96"/>
<dbReference type="InterPro" id="IPR001841">
    <property type="entry name" value="Znf_RING"/>
</dbReference>
<dbReference type="Gramene" id="OIT06866">
    <property type="protein sequence ID" value="OIT06866"/>
    <property type="gene ID" value="A4A49_22070"/>
</dbReference>
<dbReference type="OMA" id="KHESRCP"/>
<dbReference type="Pfam" id="PF00628">
    <property type="entry name" value="PHD"/>
    <property type="match status" value="1"/>
</dbReference>
<evidence type="ECO:0000256" key="2">
    <source>
        <dbReference type="ARBA" id="ARBA00022771"/>
    </source>
</evidence>
<dbReference type="InterPro" id="IPR011011">
    <property type="entry name" value="Znf_FYVE_PHD"/>
</dbReference>
<dbReference type="PROSITE" id="PS50016">
    <property type="entry name" value="ZF_PHD_2"/>
    <property type="match status" value="1"/>
</dbReference>
<dbReference type="Gene3D" id="3.30.40.10">
    <property type="entry name" value="Zinc/RING finger domain, C3HC4 (zinc finger)"/>
    <property type="match status" value="2"/>
</dbReference>
<keyword evidence="1" id="KW-0479">Metal-binding</keyword>
<feature type="region of interest" description="Disordered" evidence="5">
    <location>
        <begin position="326"/>
        <end position="359"/>
    </location>
</feature>
<accession>A0A1J6IQ96</accession>
<dbReference type="KEGG" id="nau:109214601"/>
<dbReference type="SMART" id="SM00249">
    <property type="entry name" value="PHD"/>
    <property type="match status" value="1"/>
</dbReference>
<feature type="domain" description="PHD-type" evidence="6">
    <location>
        <begin position="148"/>
        <end position="197"/>
    </location>
</feature>
<dbReference type="InterPro" id="IPR019787">
    <property type="entry name" value="Znf_PHD-finger"/>
</dbReference>
<evidence type="ECO:0000256" key="4">
    <source>
        <dbReference type="PROSITE-ProRule" id="PRU00175"/>
    </source>
</evidence>
<dbReference type="Proteomes" id="UP000187609">
    <property type="component" value="Unassembled WGS sequence"/>
</dbReference>
<feature type="compositionally biased region" description="Low complexity" evidence="5">
    <location>
        <begin position="250"/>
        <end position="270"/>
    </location>
</feature>
<organism evidence="8 9">
    <name type="scientific">Nicotiana attenuata</name>
    <name type="common">Coyote tobacco</name>
    <dbReference type="NCBI Taxonomy" id="49451"/>
    <lineage>
        <taxon>Eukaryota</taxon>
        <taxon>Viridiplantae</taxon>
        <taxon>Streptophyta</taxon>
        <taxon>Embryophyta</taxon>
        <taxon>Tracheophyta</taxon>
        <taxon>Spermatophyta</taxon>
        <taxon>Magnoliopsida</taxon>
        <taxon>eudicotyledons</taxon>
        <taxon>Gunneridae</taxon>
        <taxon>Pentapetalae</taxon>
        <taxon>asterids</taxon>
        <taxon>lamiids</taxon>
        <taxon>Solanales</taxon>
        <taxon>Solanaceae</taxon>
        <taxon>Nicotianoideae</taxon>
        <taxon>Nicotianeae</taxon>
        <taxon>Nicotiana</taxon>
    </lineage>
</organism>
<reference evidence="8" key="1">
    <citation type="submission" date="2016-11" db="EMBL/GenBank/DDBJ databases">
        <title>The genome of Nicotiana attenuata.</title>
        <authorList>
            <person name="Xu S."/>
            <person name="Brockmoeller T."/>
            <person name="Gaquerel E."/>
            <person name="Navarro A."/>
            <person name="Kuhl H."/>
            <person name="Gase K."/>
            <person name="Ling Z."/>
            <person name="Zhou W."/>
            <person name="Kreitzer C."/>
            <person name="Stanke M."/>
            <person name="Tang H."/>
            <person name="Lyons E."/>
            <person name="Pandey P."/>
            <person name="Pandey S.P."/>
            <person name="Timmermann B."/>
            <person name="Baldwin I.T."/>
        </authorList>
    </citation>
    <scope>NUCLEOTIDE SEQUENCE [LARGE SCALE GENOMIC DNA]</scope>
    <source>
        <strain evidence="8">UT</strain>
    </source>
</reference>
<protein>
    <submittedName>
        <fullName evidence="8">Uncharacterized protein</fullName>
    </submittedName>
</protein>
<dbReference type="EMBL" id="MJEQ01037184">
    <property type="protein sequence ID" value="OIT06866.1"/>
    <property type="molecule type" value="Genomic_DNA"/>
</dbReference>
<keyword evidence="9" id="KW-1185">Reference proteome</keyword>
<dbReference type="PROSITE" id="PS00518">
    <property type="entry name" value="ZF_RING_1"/>
    <property type="match status" value="1"/>
</dbReference>
<dbReference type="SUPFAM" id="SSF57903">
    <property type="entry name" value="FYVE/PHD zinc finger"/>
    <property type="match status" value="1"/>
</dbReference>
<sequence>MLSEMTSDQEDTGAAEIHPNKRIKTLTRSSPESSPSSSDKGKSKLEVSDWENEWNCCGICLSESGHGTGTIIRGCIDCCDHYFCFVCIMEWSKVESRCPMCKRRFSTIRRPPKPPVFPSERVVNVPVRDQVYHYLGNATTGPRDLYEEVQCYVCHSTADDSLLLLCDLCDTAYHTYCVGLGATVPEGDWFCADCSLLKAEQAQGEIKTDCDTQASFGDHCLAEPARHVSIYEIVRESYTPTASLDATDNSSRTDTGRQSTSQSSSIGLGSLGQNAVARHANKFNARTLGHCRNVHDKIRTLRKHWNGFRSGSLTFSSSKMSNASIAKQKPVQGSCSGERPLVSCSSQPMTSQSLDQNKLDSKGSIEVEKAWKMMNMAKAIEQGRDRNKSFLQASKHAVKKNTSCKKAGESSSRSGSLKIEQHQHACIQNVGSGSQFHNHAFKLDSKLKGSSGVDKGFSMACGPSYSELVSSKESQTSVQPDICHANNGLIQKNKSYAGSTELISSVRSTSISTTVGYDKKNCSSSSSIVNPPQEKLKVEKSDIKNRGQVECDAKTEIQSLVKLNLKILCRDKKLEVGTFKQVARLATHSILAACGLEHRRPGISSLPECVCIHAEEVRGLRRSTLMPNSCRECFFLFVKNVVNTILLDNS</sequence>
<dbReference type="CDD" id="cd16574">
    <property type="entry name" value="RING-HC_Topors"/>
    <property type="match status" value="1"/>
</dbReference>
<dbReference type="InterPro" id="IPR017907">
    <property type="entry name" value="Znf_RING_CS"/>
</dbReference>
<evidence type="ECO:0000313" key="8">
    <source>
        <dbReference type="EMBL" id="OIT06866.1"/>
    </source>
</evidence>
<dbReference type="OrthoDB" id="365379at2759"/>
<feature type="compositionally biased region" description="Polar residues" evidence="5">
    <location>
        <begin position="343"/>
        <end position="356"/>
    </location>
</feature>
<gene>
    <name evidence="8" type="ORF">A4A49_22070</name>
</gene>
<dbReference type="SUPFAM" id="SSF57850">
    <property type="entry name" value="RING/U-box"/>
    <property type="match status" value="1"/>
</dbReference>
<dbReference type="SMART" id="SM00184">
    <property type="entry name" value="RING"/>
    <property type="match status" value="2"/>
</dbReference>